<evidence type="ECO:0000256" key="6">
    <source>
        <dbReference type="ARBA" id="ARBA00022692"/>
    </source>
</evidence>
<dbReference type="GO" id="GO:0016301">
    <property type="term" value="F:kinase activity"/>
    <property type="evidence" value="ECO:0007669"/>
    <property type="project" value="UniProtKB-KW"/>
</dbReference>
<feature type="binding site" evidence="16">
    <location>
        <position position="64"/>
    </location>
    <ligand>
        <name>substrate</name>
    </ligand>
</feature>
<reference evidence="21" key="1">
    <citation type="submission" date="2017-09" db="EMBL/GenBank/DDBJ databases">
        <title>Depth-based differentiation of microbial function through sediment-hosted aquifers and enrichment of novel symbionts in the deep terrestrial subsurface.</title>
        <authorList>
            <person name="Probst A.J."/>
            <person name="Ladd B."/>
            <person name="Jarett J.K."/>
            <person name="Geller-Mcgrath D.E."/>
            <person name="Sieber C.M.K."/>
            <person name="Emerson J.B."/>
            <person name="Anantharaman K."/>
            <person name="Thomas B.C."/>
            <person name="Malmstrom R."/>
            <person name="Stieglmeier M."/>
            <person name="Klingl A."/>
            <person name="Woyke T."/>
            <person name="Ryan C.M."/>
            <person name="Banfield J.F."/>
        </authorList>
    </citation>
    <scope>NUCLEOTIDE SEQUENCE [LARGE SCALE GENOMIC DNA]</scope>
</reference>
<keyword evidence="14" id="KW-1208">Phospholipid metabolism</keyword>
<dbReference type="PANTHER" id="PTHR34299">
    <property type="entry name" value="DIACYLGLYCEROL KINASE"/>
    <property type="match status" value="1"/>
</dbReference>
<gene>
    <name evidence="20" type="ORF">CO020_00870</name>
</gene>
<keyword evidence="18" id="KW-0460">Magnesium</keyword>
<dbReference type="AlphaFoldDB" id="A0A2M8G170"/>
<evidence type="ECO:0000256" key="7">
    <source>
        <dbReference type="ARBA" id="ARBA00022741"/>
    </source>
</evidence>
<evidence type="ECO:0000256" key="15">
    <source>
        <dbReference type="PIRSR" id="PIRSR600829-1"/>
    </source>
</evidence>
<comment type="caution">
    <text evidence="20">The sequence shown here is derived from an EMBL/GenBank/DDBJ whole genome shotgun (WGS) entry which is preliminary data.</text>
</comment>
<evidence type="ECO:0000256" key="10">
    <source>
        <dbReference type="ARBA" id="ARBA00022989"/>
    </source>
</evidence>
<protein>
    <submittedName>
        <fullName evidence="20">Diacylglycerol kinase</fullName>
    </submittedName>
</protein>
<feature type="active site" description="Proton acceptor" evidence="15">
    <location>
        <position position="64"/>
    </location>
</feature>
<evidence type="ECO:0000313" key="21">
    <source>
        <dbReference type="Proteomes" id="UP000229674"/>
    </source>
</evidence>
<dbReference type="Proteomes" id="UP000229674">
    <property type="component" value="Unassembled WGS sequence"/>
</dbReference>
<feature type="transmembrane region" description="Helical" evidence="19">
    <location>
        <begin position="26"/>
        <end position="45"/>
    </location>
</feature>
<evidence type="ECO:0000256" key="16">
    <source>
        <dbReference type="PIRSR" id="PIRSR600829-2"/>
    </source>
</evidence>
<dbReference type="Pfam" id="PF01219">
    <property type="entry name" value="DAGK_prokar"/>
    <property type="match status" value="1"/>
</dbReference>
<keyword evidence="13" id="KW-0594">Phospholipid biosynthesis</keyword>
<feature type="binding site" evidence="17">
    <location>
        <begin position="89"/>
        <end position="90"/>
    </location>
    <ligand>
        <name>ATP</name>
        <dbReference type="ChEBI" id="CHEBI:30616"/>
    </ligand>
</feature>
<feature type="transmembrane region" description="Helical" evidence="19">
    <location>
        <begin position="91"/>
        <end position="116"/>
    </location>
</feature>
<dbReference type="PANTHER" id="PTHR34299:SF1">
    <property type="entry name" value="DIACYLGLYCEROL KINASE"/>
    <property type="match status" value="1"/>
</dbReference>
<dbReference type="Gene3D" id="1.10.287.3610">
    <property type="match status" value="1"/>
</dbReference>
<organism evidence="20 21">
    <name type="scientific">Candidatus Colwellbacteria bacterium CG_4_9_14_0_2_um_filter_50_12</name>
    <dbReference type="NCBI Taxonomy" id="1974538"/>
    <lineage>
        <taxon>Bacteria</taxon>
        <taxon>Candidatus Colwelliibacteriota</taxon>
    </lineage>
</organism>
<evidence type="ECO:0000256" key="5">
    <source>
        <dbReference type="ARBA" id="ARBA00022679"/>
    </source>
</evidence>
<evidence type="ECO:0000256" key="9">
    <source>
        <dbReference type="ARBA" id="ARBA00022840"/>
    </source>
</evidence>
<feature type="transmembrane region" description="Helical" evidence="19">
    <location>
        <begin position="51"/>
        <end position="70"/>
    </location>
</feature>
<feature type="binding site" evidence="17">
    <location>
        <position position="71"/>
    </location>
    <ligand>
        <name>ATP</name>
        <dbReference type="ChEBI" id="CHEBI:30616"/>
    </ligand>
</feature>
<evidence type="ECO:0000256" key="13">
    <source>
        <dbReference type="ARBA" id="ARBA00023209"/>
    </source>
</evidence>
<evidence type="ECO:0000256" key="18">
    <source>
        <dbReference type="PIRSR" id="PIRSR600829-4"/>
    </source>
</evidence>
<evidence type="ECO:0000256" key="11">
    <source>
        <dbReference type="ARBA" id="ARBA00023098"/>
    </source>
</evidence>
<evidence type="ECO:0000256" key="3">
    <source>
        <dbReference type="ARBA" id="ARBA00022475"/>
    </source>
</evidence>
<dbReference type="InterPro" id="IPR033717">
    <property type="entry name" value="UDPK"/>
</dbReference>
<feature type="binding site" evidence="18">
    <location>
        <position position="23"/>
    </location>
    <ligand>
        <name>a divalent metal cation</name>
        <dbReference type="ChEBI" id="CHEBI:60240"/>
    </ligand>
</feature>
<keyword evidence="3" id="KW-1003">Cell membrane</keyword>
<dbReference type="GO" id="GO:0005524">
    <property type="term" value="F:ATP binding"/>
    <property type="evidence" value="ECO:0007669"/>
    <property type="project" value="UniProtKB-KW"/>
</dbReference>
<keyword evidence="6 19" id="KW-0812">Transmembrane</keyword>
<dbReference type="GO" id="GO:0008654">
    <property type="term" value="P:phospholipid biosynthetic process"/>
    <property type="evidence" value="ECO:0007669"/>
    <property type="project" value="UniProtKB-KW"/>
</dbReference>
<keyword evidence="9 17" id="KW-0067">ATP-binding</keyword>
<dbReference type="EMBL" id="PFQX01000038">
    <property type="protein sequence ID" value="PJC65395.1"/>
    <property type="molecule type" value="Genomic_DNA"/>
</dbReference>
<dbReference type="GO" id="GO:0046872">
    <property type="term" value="F:metal ion binding"/>
    <property type="evidence" value="ECO:0007669"/>
    <property type="project" value="UniProtKB-KW"/>
</dbReference>
<evidence type="ECO:0000256" key="17">
    <source>
        <dbReference type="PIRSR" id="PIRSR600829-3"/>
    </source>
</evidence>
<name>A0A2M8G170_9BACT</name>
<keyword evidence="7 17" id="KW-0547">Nucleotide-binding</keyword>
<dbReference type="InterPro" id="IPR036945">
    <property type="entry name" value="DAGK_sf"/>
</dbReference>
<comment type="cofactor">
    <cofactor evidence="18">
        <name>Mg(2+)</name>
        <dbReference type="ChEBI" id="CHEBI:18420"/>
    </cofactor>
    <text evidence="18">Mn(2+), Zn(2+), Cd(2+) and Co(2+) support activity to lesser extents.</text>
</comment>
<evidence type="ECO:0000256" key="19">
    <source>
        <dbReference type="SAM" id="Phobius"/>
    </source>
</evidence>
<evidence type="ECO:0000256" key="14">
    <source>
        <dbReference type="ARBA" id="ARBA00023264"/>
    </source>
</evidence>
<evidence type="ECO:0000313" key="20">
    <source>
        <dbReference type="EMBL" id="PJC65395.1"/>
    </source>
</evidence>
<evidence type="ECO:0000256" key="8">
    <source>
        <dbReference type="ARBA" id="ARBA00022777"/>
    </source>
</evidence>
<sequence>MAKKIYNSFRAALNGFRETVVFEKSFKIMLVIAALVVAAMFYFPTSRLEKVVLLLATFSVLILELINSTVERIMDVVTSERDNRIRIIKDLMAAIVLLASFGAALVGALIFLPYILNF</sequence>
<comment type="subcellular location">
    <subcellularLocation>
        <location evidence="1">Cell membrane</location>
        <topology evidence="1">Multi-pass membrane protein</topology>
    </subcellularLocation>
</comment>
<keyword evidence="8 20" id="KW-0418">Kinase</keyword>
<dbReference type="CDD" id="cd14265">
    <property type="entry name" value="UDPK_IM_like"/>
    <property type="match status" value="1"/>
</dbReference>
<accession>A0A2M8G170</accession>
<proteinExistence type="inferred from homology"/>
<feature type="binding site" evidence="18">
    <location>
        <position position="71"/>
    </location>
    <ligand>
        <name>a divalent metal cation</name>
        <dbReference type="ChEBI" id="CHEBI:60240"/>
    </ligand>
</feature>
<keyword evidence="12 19" id="KW-0472">Membrane</keyword>
<evidence type="ECO:0000256" key="12">
    <source>
        <dbReference type="ARBA" id="ARBA00023136"/>
    </source>
</evidence>
<evidence type="ECO:0000256" key="4">
    <source>
        <dbReference type="ARBA" id="ARBA00022516"/>
    </source>
</evidence>
<dbReference type="GO" id="GO:0005886">
    <property type="term" value="C:plasma membrane"/>
    <property type="evidence" value="ECO:0007669"/>
    <property type="project" value="UniProtKB-SubCell"/>
</dbReference>
<keyword evidence="11" id="KW-0443">Lipid metabolism</keyword>
<dbReference type="InterPro" id="IPR000829">
    <property type="entry name" value="DAGK"/>
</dbReference>
<feature type="binding site" evidence="17">
    <location>
        <position position="23"/>
    </location>
    <ligand>
        <name>ATP</name>
        <dbReference type="ChEBI" id="CHEBI:30616"/>
    </ligand>
</feature>
<evidence type="ECO:0000256" key="2">
    <source>
        <dbReference type="ARBA" id="ARBA00005967"/>
    </source>
</evidence>
<comment type="similarity">
    <text evidence="2">Belongs to the bacterial diacylglycerol kinase family.</text>
</comment>
<keyword evidence="18" id="KW-0479">Metal-binding</keyword>
<keyword evidence="5" id="KW-0808">Transferase</keyword>
<keyword evidence="10 19" id="KW-1133">Transmembrane helix</keyword>
<keyword evidence="4" id="KW-0444">Lipid biosynthesis</keyword>
<evidence type="ECO:0000256" key="1">
    <source>
        <dbReference type="ARBA" id="ARBA00004651"/>
    </source>
</evidence>